<dbReference type="Gene3D" id="1.10.10.60">
    <property type="entry name" value="Homeodomain-like"/>
    <property type="match status" value="2"/>
</dbReference>
<dbReference type="SUPFAM" id="SSF46689">
    <property type="entry name" value="Homeodomain-like"/>
    <property type="match status" value="2"/>
</dbReference>
<evidence type="ECO:0000256" key="1">
    <source>
        <dbReference type="ARBA" id="ARBA00023015"/>
    </source>
</evidence>
<accession>A0AAW4WC92</accession>
<dbReference type="GO" id="GO:0003700">
    <property type="term" value="F:DNA-binding transcription factor activity"/>
    <property type="evidence" value="ECO:0007669"/>
    <property type="project" value="InterPro"/>
</dbReference>
<dbReference type="InterPro" id="IPR037923">
    <property type="entry name" value="HTH-like"/>
</dbReference>
<keyword evidence="3" id="KW-0804">Transcription</keyword>
<evidence type="ECO:0000256" key="3">
    <source>
        <dbReference type="ARBA" id="ARBA00023163"/>
    </source>
</evidence>
<dbReference type="InterPro" id="IPR018060">
    <property type="entry name" value="HTH_AraC"/>
</dbReference>
<name>A0AAW4WC92_9FIRM</name>
<protein>
    <submittedName>
        <fullName evidence="6">AraC family transcriptional regulator</fullName>
    </submittedName>
</protein>
<dbReference type="PRINTS" id="PR00032">
    <property type="entry name" value="HTHARAC"/>
</dbReference>
<sequence>MKDKKQLPLEQKEKAVHGERIFPLKKYLTTLQERYPIVTPHWHEEAEFTLITSGVCTYQVDLESFQAMPGDFVFIPPLALHSIAILPAGHMHSETYVFHLDFLGASSADICAMRYLMPLAKQQLIPPFHIVKEHPVYPDALALFYEISSCYSAAQPGYELMLKSLLLKLLTLLLPYCSKSSEQPQLQSEHTQKIKGVLEYIGLHYTENISIESLASSCYFSEYHFMRFFKKYVGMSCLDYIKSLRLQKAADLLEQQELSITDAAMTAGFSSLSYFYREFKKRYGTTPRQFIHSLPERQHTNRTSTPGSPFSPL</sequence>
<organism evidence="6 7">
    <name type="scientific">Roseburia amylophila</name>
    <dbReference type="NCBI Taxonomy" id="2981794"/>
    <lineage>
        <taxon>Bacteria</taxon>
        <taxon>Bacillati</taxon>
        <taxon>Bacillota</taxon>
        <taxon>Clostridia</taxon>
        <taxon>Lachnospirales</taxon>
        <taxon>Lachnospiraceae</taxon>
        <taxon>Roseburia</taxon>
    </lineage>
</organism>
<dbReference type="SUPFAM" id="SSF51215">
    <property type="entry name" value="Regulatory protein AraC"/>
    <property type="match status" value="1"/>
</dbReference>
<dbReference type="GO" id="GO:0043565">
    <property type="term" value="F:sequence-specific DNA binding"/>
    <property type="evidence" value="ECO:0007669"/>
    <property type="project" value="InterPro"/>
</dbReference>
<dbReference type="RefSeq" id="WP_227700163.1">
    <property type="nucleotide sequence ID" value="NZ_JAJEQW010000001.1"/>
</dbReference>
<dbReference type="InterPro" id="IPR003313">
    <property type="entry name" value="AraC-bd"/>
</dbReference>
<dbReference type="AlphaFoldDB" id="A0AAW4WC92"/>
<dbReference type="InterPro" id="IPR018062">
    <property type="entry name" value="HTH_AraC-typ_CS"/>
</dbReference>
<proteinExistence type="predicted"/>
<dbReference type="Proteomes" id="UP001198893">
    <property type="component" value="Unassembled WGS sequence"/>
</dbReference>
<reference evidence="6" key="1">
    <citation type="submission" date="2021-10" db="EMBL/GenBank/DDBJ databases">
        <title>Anaerobic single-cell dispensing facilitates the cultivation of human gut bacteria.</title>
        <authorList>
            <person name="Afrizal A."/>
        </authorList>
    </citation>
    <scope>NUCLEOTIDE SEQUENCE</scope>
    <source>
        <strain evidence="6">CLA-AA-H204</strain>
    </source>
</reference>
<feature type="domain" description="HTH araC/xylS-type" evidence="5">
    <location>
        <begin position="195"/>
        <end position="293"/>
    </location>
</feature>
<evidence type="ECO:0000256" key="4">
    <source>
        <dbReference type="SAM" id="MobiDB-lite"/>
    </source>
</evidence>
<dbReference type="Pfam" id="PF12833">
    <property type="entry name" value="HTH_18"/>
    <property type="match status" value="1"/>
</dbReference>
<keyword evidence="2" id="KW-0238">DNA-binding</keyword>
<dbReference type="PANTHER" id="PTHR43280:SF2">
    <property type="entry name" value="HTH-TYPE TRANSCRIPTIONAL REGULATOR EXSA"/>
    <property type="match status" value="1"/>
</dbReference>
<dbReference type="PROSITE" id="PS01124">
    <property type="entry name" value="HTH_ARAC_FAMILY_2"/>
    <property type="match status" value="1"/>
</dbReference>
<keyword evidence="1" id="KW-0805">Transcription regulation</keyword>
<evidence type="ECO:0000313" key="7">
    <source>
        <dbReference type="Proteomes" id="UP001198893"/>
    </source>
</evidence>
<dbReference type="InterPro" id="IPR009057">
    <property type="entry name" value="Homeodomain-like_sf"/>
</dbReference>
<feature type="compositionally biased region" description="Polar residues" evidence="4">
    <location>
        <begin position="301"/>
        <end position="313"/>
    </location>
</feature>
<evidence type="ECO:0000259" key="5">
    <source>
        <dbReference type="PROSITE" id="PS01124"/>
    </source>
</evidence>
<dbReference type="PANTHER" id="PTHR43280">
    <property type="entry name" value="ARAC-FAMILY TRANSCRIPTIONAL REGULATOR"/>
    <property type="match status" value="1"/>
</dbReference>
<dbReference type="EMBL" id="JAJEQW010000001">
    <property type="protein sequence ID" value="MCC2240931.1"/>
    <property type="molecule type" value="Genomic_DNA"/>
</dbReference>
<dbReference type="InterPro" id="IPR020449">
    <property type="entry name" value="Tscrpt_reg_AraC-type_HTH"/>
</dbReference>
<dbReference type="PROSITE" id="PS00041">
    <property type="entry name" value="HTH_ARAC_FAMILY_1"/>
    <property type="match status" value="1"/>
</dbReference>
<dbReference type="InterPro" id="IPR014710">
    <property type="entry name" value="RmlC-like_jellyroll"/>
</dbReference>
<dbReference type="Gene3D" id="2.60.120.10">
    <property type="entry name" value="Jelly Rolls"/>
    <property type="match status" value="1"/>
</dbReference>
<gene>
    <name evidence="6" type="ORF">LKD47_01265</name>
</gene>
<evidence type="ECO:0000313" key="6">
    <source>
        <dbReference type="EMBL" id="MCC2240931.1"/>
    </source>
</evidence>
<dbReference type="Pfam" id="PF02311">
    <property type="entry name" value="AraC_binding"/>
    <property type="match status" value="1"/>
</dbReference>
<evidence type="ECO:0000256" key="2">
    <source>
        <dbReference type="ARBA" id="ARBA00023125"/>
    </source>
</evidence>
<dbReference type="SMART" id="SM00342">
    <property type="entry name" value="HTH_ARAC"/>
    <property type="match status" value="1"/>
</dbReference>
<comment type="caution">
    <text evidence="6">The sequence shown here is derived from an EMBL/GenBank/DDBJ whole genome shotgun (WGS) entry which is preliminary data.</text>
</comment>
<feature type="region of interest" description="Disordered" evidence="4">
    <location>
        <begin position="291"/>
        <end position="313"/>
    </location>
</feature>